<dbReference type="EMBL" id="RQXX01000001">
    <property type="protein sequence ID" value="RVV99689.1"/>
    <property type="molecule type" value="Genomic_DNA"/>
</dbReference>
<reference evidence="1 2" key="1">
    <citation type="submission" date="2018-11" db="EMBL/GenBank/DDBJ databases">
        <title>Mesobaculum littorinae gen. nov., sp. nov., isolated from Littorina scabra that represents a novel genus of the order Rhodobacteraceae.</title>
        <authorList>
            <person name="Li F."/>
        </authorList>
    </citation>
    <scope>NUCLEOTIDE SEQUENCE [LARGE SCALE GENOMIC DNA]</scope>
    <source>
        <strain evidence="1 2">M0103</strain>
    </source>
</reference>
<gene>
    <name evidence="1" type="ORF">EKE94_03130</name>
</gene>
<dbReference type="Proteomes" id="UP000285908">
    <property type="component" value="Unassembled WGS sequence"/>
</dbReference>
<comment type="caution">
    <text evidence="1">The sequence shown here is derived from an EMBL/GenBank/DDBJ whole genome shotgun (WGS) entry which is preliminary data.</text>
</comment>
<sequence>MTRDPRWSRWDWAGLLAIAAFALWVCLPSSLFLQVISQSIARDEAGAWIMTVVRETPFGAVEARWHGVVRVVGREAGRICISPPGAAGTYAPQDNDLVRYEVGDWAVPCLEAGPPITVSYTRRVLAFGILPLRPVTYSFTIDPETAPTLTGTAP</sequence>
<evidence type="ECO:0000313" key="1">
    <source>
        <dbReference type="EMBL" id="RVV99689.1"/>
    </source>
</evidence>
<dbReference type="OrthoDB" id="7862397at2"/>
<keyword evidence="2" id="KW-1185">Reference proteome</keyword>
<dbReference type="AlphaFoldDB" id="A0A438ALZ5"/>
<organism evidence="1 2">
    <name type="scientific">Mesobaculum littorinae</name>
    <dbReference type="NCBI Taxonomy" id="2486419"/>
    <lineage>
        <taxon>Bacteria</taxon>
        <taxon>Pseudomonadati</taxon>
        <taxon>Pseudomonadota</taxon>
        <taxon>Alphaproteobacteria</taxon>
        <taxon>Rhodobacterales</taxon>
        <taxon>Roseobacteraceae</taxon>
        <taxon>Mesobaculum</taxon>
    </lineage>
</organism>
<name>A0A438ALZ5_9RHOB</name>
<proteinExistence type="predicted"/>
<accession>A0A438ALZ5</accession>
<protein>
    <submittedName>
        <fullName evidence="1">Uncharacterized protein</fullName>
    </submittedName>
</protein>
<dbReference type="RefSeq" id="WP_127905132.1">
    <property type="nucleotide sequence ID" value="NZ_RQXX01000001.1"/>
</dbReference>
<evidence type="ECO:0000313" key="2">
    <source>
        <dbReference type="Proteomes" id="UP000285908"/>
    </source>
</evidence>